<dbReference type="SMART" id="SM00478">
    <property type="entry name" value="ENDO3c"/>
    <property type="match status" value="1"/>
</dbReference>
<dbReference type="PANTHER" id="PTHR42944:SF1">
    <property type="entry name" value="ADENINE DNA GLYCOSYLASE"/>
    <property type="match status" value="1"/>
</dbReference>
<evidence type="ECO:0000313" key="12">
    <source>
        <dbReference type="EMBL" id="WZK91566.1"/>
    </source>
</evidence>
<accession>A0ABZ2Y3W3</accession>
<protein>
    <recommendedName>
        <fullName evidence="11">HhH-GPD domain-containing protein</fullName>
    </recommendedName>
</protein>
<dbReference type="RefSeq" id="WP_343211465.1">
    <property type="nucleotide sequence ID" value="NZ_CP123587.1"/>
</dbReference>
<dbReference type="InterPro" id="IPR011257">
    <property type="entry name" value="DNA_glycosylase"/>
</dbReference>
<dbReference type="PANTHER" id="PTHR42944">
    <property type="entry name" value="ADENINE DNA GLYCOSYLASE"/>
    <property type="match status" value="1"/>
</dbReference>
<sequence>MLQRTRAQTVAKIYQDFFRRFPDWEEIAQTDELELGEFLKPLGLWRTHSKRLKNLAIYAGHRKGLFSETAEELREVPAVGQYVANAILLFQHRQRKPLLDVNKARLIERYVRPRRLTNIRYDPWLQVAAHWLVRLGDPIETNWAALDYSSIVCSIGQPQCSNCYLHSRCAKPFG</sequence>
<keyword evidence="6" id="KW-0378">Hydrolase</keyword>
<reference evidence="12 13" key="1">
    <citation type="submission" date="2023-04" db="EMBL/GenBank/DDBJ databases">
        <title>Complete genome sequence of Alisedimentitalea scapharcae.</title>
        <authorList>
            <person name="Rong J.-C."/>
            <person name="Yi M.-L."/>
            <person name="Zhao Q."/>
        </authorList>
    </citation>
    <scope>NUCLEOTIDE SEQUENCE [LARGE SCALE GENOMIC DNA]</scope>
    <source>
        <strain evidence="12 13">KCTC 42119</strain>
        <plasmid evidence="12 13">unnamed3</plasmid>
    </source>
</reference>
<evidence type="ECO:0000256" key="6">
    <source>
        <dbReference type="ARBA" id="ARBA00022801"/>
    </source>
</evidence>
<dbReference type="Gene3D" id="1.10.340.30">
    <property type="entry name" value="Hypothetical protein, domain 2"/>
    <property type="match status" value="1"/>
</dbReference>
<keyword evidence="5" id="KW-0227">DNA damage</keyword>
<dbReference type="InterPro" id="IPR023170">
    <property type="entry name" value="HhH_base_excis_C"/>
</dbReference>
<dbReference type="EMBL" id="CP123587">
    <property type="protein sequence ID" value="WZK91566.1"/>
    <property type="molecule type" value="Genomic_DNA"/>
</dbReference>
<dbReference type="InterPro" id="IPR003265">
    <property type="entry name" value="HhH-GPD_domain"/>
</dbReference>
<evidence type="ECO:0000256" key="1">
    <source>
        <dbReference type="ARBA" id="ARBA00001966"/>
    </source>
</evidence>
<dbReference type="SUPFAM" id="SSF48150">
    <property type="entry name" value="DNA-glycosylase"/>
    <property type="match status" value="1"/>
</dbReference>
<keyword evidence="12" id="KW-0614">Plasmid</keyword>
<evidence type="ECO:0000256" key="9">
    <source>
        <dbReference type="ARBA" id="ARBA00023204"/>
    </source>
</evidence>
<keyword evidence="10" id="KW-0326">Glycosidase</keyword>
<evidence type="ECO:0000256" key="8">
    <source>
        <dbReference type="ARBA" id="ARBA00023014"/>
    </source>
</evidence>
<dbReference type="InterPro" id="IPR044298">
    <property type="entry name" value="MIG/MutY"/>
</dbReference>
<gene>
    <name evidence="12" type="ORF">QEZ52_22780</name>
</gene>
<feature type="domain" description="HhH-GPD" evidence="11">
    <location>
        <begin position="1"/>
        <end position="138"/>
    </location>
</feature>
<comment type="cofactor">
    <cofactor evidence="1">
        <name>[4Fe-4S] cluster</name>
        <dbReference type="ChEBI" id="CHEBI:49883"/>
    </cofactor>
</comment>
<geneLocation type="plasmid" evidence="12 13">
    <name>unnamed3</name>
</geneLocation>
<dbReference type="CDD" id="cd00056">
    <property type="entry name" value="ENDO3c"/>
    <property type="match status" value="1"/>
</dbReference>
<name>A0ABZ2Y3W3_9RHOB</name>
<keyword evidence="9" id="KW-0234">DNA repair</keyword>
<comment type="function">
    <text evidence="2">Adenine glycosylase active on G-A mispairs. MutY also corrects error-prone DNA synthesis past GO lesions which are due to the oxidatively damaged form of guanine: 7,8-dihydro-8-oxoguanine (8-oxo-dGTP).</text>
</comment>
<comment type="similarity">
    <text evidence="3">Belongs to the Nth/MutY family.</text>
</comment>
<keyword evidence="7" id="KW-0408">Iron</keyword>
<evidence type="ECO:0000256" key="5">
    <source>
        <dbReference type="ARBA" id="ARBA00022763"/>
    </source>
</evidence>
<keyword evidence="8" id="KW-0411">Iron-sulfur</keyword>
<evidence type="ECO:0000313" key="13">
    <source>
        <dbReference type="Proteomes" id="UP001623232"/>
    </source>
</evidence>
<evidence type="ECO:0000256" key="3">
    <source>
        <dbReference type="ARBA" id="ARBA00008343"/>
    </source>
</evidence>
<keyword evidence="13" id="KW-1185">Reference proteome</keyword>
<dbReference type="Pfam" id="PF00730">
    <property type="entry name" value="HhH-GPD"/>
    <property type="match status" value="1"/>
</dbReference>
<evidence type="ECO:0000256" key="4">
    <source>
        <dbReference type="ARBA" id="ARBA00022723"/>
    </source>
</evidence>
<evidence type="ECO:0000256" key="10">
    <source>
        <dbReference type="ARBA" id="ARBA00023295"/>
    </source>
</evidence>
<evidence type="ECO:0000256" key="7">
    <source>
        <dbReference type="ARBA" id="ARBA00023004"/>
    </source>
</evidence>
<keyword evidence="4" id="KW-0479">Metal-binding</keyword>
<evidence type="ECO:0000259" key="11">
    <source>
        <dbReference type="SMART" id="SM00478"/>
    </source>
</evidence>
<dbReference type="Proteomes" id="UP001623232">
    <property type="component" value="Plasmid unnamed3"/>
</dbReference>
<evidence type="ECO:0000256" key="2">
    <source>
        <dbReference type="ARBA" id="ARBA00002933"/>
    </source>
</evidence>
<proteinExistence type="inferred from homology"/>
<organism evidence="12 13">
    <name type="scientific">Aliisedimentitalea scapharcae</name>
    <dbReference type="NCBI Taxonomy" id="1524259"/>
    <lineage>
        <taxon>Bacteria</taxon>
        <taxon>Pseudomonadati</taxon>
        <taxon>Pseudomonadota</taxon>
        <taxon>Alphaproteobacteria</taxon>
        <taxon>Rhodobacterales</taxon>
        <taxon>Roseobacteraceae</taxon>
        <taxon>Aliisedimentitalea</taxon>
    </lineage>
</organism>
<dbReference type="Gene3D" id="1.10.1670.10">
    <property type="entry name" value="Helix-hairpin-Helix base-excision DNA repair enzymes (C-terminal)"/>
    <property type="match status" value="1"/>
</dbReference>